<evidence type="ECO:0000259" key="5">
    <source>
        <dbReference type="Pfam" id="PF00389"/>
    </source>
</evidence>
<dbReference type="RefSeq" id="WP_097576234.1">
    <property type="nucleotide sequence ID" value="NZ_NWQG01000183.1"/>
</dbReference>
<dbReference type="AlphaFoldDB" id="A0A2A6FAN0"/>
<dbReference type="InterPro" id="IPR036291">
    <property type="entry name" value="NAD(P)-bd_dom_sf"/>
</dbReference>
<dbReference type="SUPFAM" id="SSF51735">
    <property type="entry name" value="NAD(P)-binding Rossmann-fold domains"/>
    <property type="match status" value="1"/>
</dbReference>
<dbReference type="GO" id="GO:0005829">
    <property type="term" value="C:cytosol"/>
    <property type="evidence" value="ECO:0007669"/>
    <property type="project" value="TreeGrafter"/>
</dbReference>
<organism evidence="7 8">
    <name type="scientific">Mesorhizobium sanjuanii</name>
    <dbReference type="NCBI Taxonomy" id="2037900"/>
    <lineage>
        <taxon>Bacteria</taxon>
        <taxon>Pseudomonadati</taxon>
        <taxon>Pseudomonadota</taxon>
        <taxon>Alphaproteobacteria</taxon>
        <taxon>Hyphomicrobiales</taxon>
        <taxon>Phyllobacteriaceae</taxon>
        <taxon>Mesorhizobium</taxon>
    </lineage>
</organism>
<evidence type="ECO:0000259" key="6">
    <source>
        <dbReference type="Pfam" id="PF02826"/>
    </source>
</evidence>
<evidence type="ECO:0000256" key="2">
    <source>
        <dbReference type="ARBA" id="ARBA00023002"/>
    </source>
</evidence>
<dbReference type="InterPro" id="IPR050223">
    <property type="entry name" value="D-isomer_2-hydroxyacid_DH"/>
</dbReference>
<evidence type="ECO:0000256" key="4">
    <source>
        <dbReference type="RuleBase" id="RU003719"/>
    </source>
</evidence>
<dbReference type="SUPFAM" id="SSF52283">
    <property type="entry name" value="Formate/glycerate dehydrogenase catalytic domain-like"/>
    <property type="match status" value="1"/>
</dbReference>
<keyword evidence="3" id="KW-0520">NAD</keyword>
<proteinExistence type="inferred from homology"/>
<dbReference type="InterPro" id="IPR006140">
    <property type="entry name" value="D-isomer_DH_NAD-bd"/>
</dbReference>
<sequence length="312" mass="33001">MEKKLVALAHPYLAPFLRDMLGARYQIVELASPISEAGSCSARAVIVDGSRPFDTNVLQVLPNLALIACFNAGYDGIDVDWTRQHGIIVTHAQNVNHEDVADFAIAQILNIYRSISTGDRWVRSGAWRSGRKMITRSVAGLRLGIVGLGSIGRAIAHRADVLRMVTSWWGPHDKPGTPWPKAASILGLAQASDVLVVAAPARNDNRGLISASVLQALGPQGAIINVARGSLVDEGALIDALTHGALGAAALDVYQDEPASPGHWADVPNLFLSPHIAGVTDVAVSRMAALVRANLDAFFDGEPVLTPVKAAA</sequence>
<dbReference type="GO" id="GO:0030267">
    <property type="term" value="F:glyoxylate reductase (NADPH) activity"/>
    <property type="evidence" value="ECO:0007669"/>
    <property type="project" value="TreeGrafter"/>
</dbReference>
<name>A0A2A6FAN0_9HYPH</name>
<reference evidence="7 8" key="1">
    <citation type="submission" date="2017-09" db="EMBL/GenBank/DDBJ databases">
        <title>Mesorhizobum sanjuanii sp. nov. isolated from nodules of Lotus tenuis in saline-alkaline lowlands of Flooding Pampa.</title>
        <authorList>
            <person name="Sannazzaro A.I."/>
            <person name="Torres Tejerizo G.A."/>
            <person name="Fontana F."/>
            <person name="Cumpa Velazquez L.M."/>
            <person name="Hansen L."/>
            <person name="Pistorio M."/>
            <person name="Estrella M.J."/>
        </authorList>
    </citation>
    <scope>NUCLEOTIDE SEQUENCE [LARGE SCALE GENOMIC DNA]</scope>
    <source>
        <strain evidence="7 8">BSA136</strain>
    </source>
</reference>
<feature type="domain" description="D-isomer specific 2-hydroxyacid dehydrogenase NAD-binding" evidence="6">
    <location>
        <begin position="105"/>
        <end position="277"/>
    </location>
</feature>
<evidence type="ECO:0000313" key="8">
    <source>
        <dbReference type="Proteomes" id="UP000219182"/>
    </source>
</evidence>
<evidence type="ECO:0000256" key="1">
    <source>
        <dbReference type="ARBA" id="ARBA00022857"/>
    </source>
</evidence>
<dbReference type="FunFam" id="3.40.50.720:FF:000213">
    <property type="entry name" value="Putative 2-hydroxyacid dehydrogenase"/>
    <property type="match status" value="1"/>
</dbReference>
<dbReference type="EMBL" id="NWQG01000183">
    <property type="protein sequence ID" value="PDQ18488.1"/>
    <property type="molecule type" value="Genomic_DNA"/>
</dbReference>
<keyword evidence="2 4" id="KW-0560">Oxidoreductase</keyword>
<accession>A0A2A6FAN0</accession>
<dbReference type="Pfam" id="PF02826">
    <property type="entry name" value="2-Hacid_dh_C"/>
    <property type="match status" value="1"/>
</dbReference>
<gene>
    <name evidence="7" type="ORF">CN311_24415</name>
</gene>
<dbReference type="GO" id="GO:0051287">
    <property type="term" value="F:NAD binding"/>
    <property type="evidence" value="ECO:0007669"/>
    <property type="project" value="InterPro"/>
</dbReference>
<evidence type="ECO:0000256" key="3">
    <source>
        <dbReference type="ARBA" id="ARBA00023027"/>
    </source>
</evidence>
<feature type="domain" description="D-isomer specific 2-hydroxyacid dehydrogenase catalytic" evidence="5">
    <location>
        <begin position="41"/>
        <end position="308"/>
    </location>
</feature>
<protein>
    <submittedName>
        <fullName evidence="7">Hydroxyacid dehydrogenase</fullName>
    </submittedName>
</protein>
<dbReference type="InterPro" id="IPR006139">
    <property type="entry name" value="D-isomer_2_OHA_DH_cat_dom"/>
</dbReference>
<dbReference type="CDD" id="cd12156">
    <property type="entry name" value="HPPR"/>
    <property type="match status" value="1"/>
</dbReference>
<dbReference type="Proteomes" id="UP000219182">
    <property type="component" value="Unassembled WGS sequence"/>
</dbReference>
<dbReference type="PANTHER" id="PTHR10996">
    <property type="entry name" value="2-HYDROXYACID DEHYDROGENASE-RELATED"/>
    <property type="match status" value="1"/>
</dbReference>
<evidence type="ECO:0000313" key="7">
    <source>
        <dbReference type="EMBL" id="PDQ18488.1"/>
    </source>
</evidence>
<keyword evidence="8" id="KW-1185">Reference proteome</keyword>
<dbReference type="GO" id="GO:0016618">
    <property type="term" value="F:hydroxypyruvate reductase [NAD(P)H] activity"/>
    <property type="evidence" value="ECO:0007669"/>
    <property type="project" value="TreeGrafter"/>
</dbReference>
<keyword evidence="1" id="KW-0521">NADP</keyword>
<dbReference type="Gene3D" id="3.40.50.720">
    <property type="entry name" value="NAD(P)-binding Rossmann-like Domain"/>
    <property type="match status" value="2"/>
</dbReference>
<dbReference type="PANTHER" id="PTHR10996:SF178">
    <property type="entry name" value="2-HYDROXYACID DEHYDROGENASE YGL185C-RELATED"/>
    <property type="match status" value="1"/>
</dbReference>
<dbReference type="Pfam" id="PF00389">
    <property type="entry name" value="2-Hacid_dh"/>
    <property type="match status" value="1"/>
</dbReference>
<comment type="caution">
    <text evidence="7">The sequence shown here is derived from an EMBL/GenBank/DDBJ whole genome shotgun (WGS) entry which is preliminary data.</text>
</comment>
<comment type="similarity">
    <text evidence="4">Belongs to the D-isomer specific 2-hydroxyacid dehydrogenase family.</text>
</comment>